<dbReference type="RefSeq" id="WP_145282509.1">
    <property type="nucleotide sequence ID" value="NZ_CP036291.1"/>
</dbReference>
<feature type="domain" description="DUF1559" evidence="2">
    <location>
        <begin position="35"/>
        <end position="294"/>
    </location>
</feature>
<name>A0A518D974_9BACT</name>
<dbReference type="Proteomes" id="UP000317429">
    <property type="component" value="Chromosome"/>
</dbReference>
<dbReference type="PANTHER" id="PTHR30093:SF2">
    <property type="entry name" value="TYPE II SECRETION SYSTEM PROTEIN H"/>
    <property type="match status" value="1"/>
</dbReference>
<keyword evidence="4" id="KW-1185">Reference proteome</keyword>
<dbReference type="Pfam" id="PF07963">
    <property type="entry name" value="N_methyl"/>
    <property type="match status" value="1"/>
</dbReference>
<reference evidence="3 4" key="1">
    <citation type="submission" date="2019-02" db="EMBL/GenBank/DDBJ databases">
        <title>Deep-cultivation of Planctomycetes and their phenomic and genomic characterization uncovers novel biology.</title>
        <authorList>
            <person name="Wiegand S."/>
            <person name="Jogler M."/>
            <person name="Boedeker C."/>
            <person name="Pinto D."/>
            <person name="Vollmers J."/>
            <person name="Rivas-Marin E."/>
            <person name="Kohn T."/>
            <person name="Peeters S.H."/>
            <person name="Heuer A."/>
            <person name="Rast P."/>
            <person name="Oberbeckmann S."/>
            <person name="Bunk B."/>
            <person name="Jeske O."/>
            <person name="Meyerdierks A."/>
            <person name="Storesund J.E."/>
            <person name="Kallscheuer N."/>
            <person name="Luecker S."/>
            <person name="Lage O.M."/>
            <person name="Pohl T."/>
            <person name="Merkel B.J."/>
            <person name="Hornburger P."/>
            <person name="Mueller R.-W."/>
            <person name="Bruemmer F."/>
            <person name="Labrenz M."/>
            <person name="Spormann A.M."/>
            <person name="Op den Camp H."/>
            <person name="Overmann J."/>
            <person name="Amann R."/>
            <person name="Jetten M.S.M."/>
            <person name="Mascher T."/>
            <person name="Medema M.H."/>
            <person name="Devos D.P."/>
            <person name="Kaster A.-K."/>
            <person name="Ovreas L."/>
            <person name="Rohde M."/>
            <person name="Galperin M.Y."/>
            <person name="Jogler C."/>
        </authorList>
    </citation>
    <scope>NUCLEOTIDE SEQUENCE [LARGE SCALE GENOMIC DNA]</scope>
    <source>
        <strain evidence="3 4">Pla175</strain>
    </source>
</reference>
<dbReference type="InterPro" id="IPR045584">
    <property type="entry name" value="Pilin-like"/>
</dbReference>
<sequence>MYQRSKCRIAFTLVELLVVIAIIGILVALLLPAVQAAREAARRSQCTNNLKQLALASIQHHDTRGAFPKGWDAPSDSTFQSWGWGVYIAPYIEASAVTDLAQPERQTLNEALKNAAIKQALASEQSAMICPSDPTTGVLETGGGGTQRKEFGGQNWPKSNYLASMGHYDFSCDTSGSCGPNNGVMFGNSKISLRKITDGASHTILIGERPTERACESGVWFGAGQKTGRSISGPYYVVGRTSVPINDFPQPNADGSLPAATDHCGEGFASLHPGGANFAMCDGSVHLISEDIESNVTRPSEGQDSGGGDGTIDWRPPAGQEALPLRTELLGAYQRLGIRNDGEIVSVVAP</sequence>
<dbReference type="KEGG" id="pnd:Pla175_13980"/>
<evidence type="ECO:0000313" key="4">
    <source>
        <dbReference type="Proteomes" id="UP000317429"/>
    </source>
</evidence>
<evidence type="ECO:0000313" key="3">
    <source>
        <dbReference type="EMBL" id="QDU88028.1"/>
    </source>
</evidence>
<dbReference type="InterPro" id="IPR012902">
    <property type="entry name" value="N_methyl_site"/>
</dbReference>
<dbReference type="InterPro" id="IPR027558">
    <property type="entry name" value="Pre_pil_HX9DG_C"/>
</dbReference>
<dbReference type="SUPFAM" id="SSF54523">
    <property type="entry name" value="Pili subunits"/>
    <property type="match status" value="1"/>
</dbReference>
<proteinExistence type="predicted"/>
<dbReference type="EMBL" id="CP036291">
    <property type="protein sequence ID" value="QDU88028.1"/>
    <property type="molecule type" value="Genomic_DNA"/>
</dbReference>
<feature type="region of interest" description="Disordered" evidence="1">
    <location>
        <begin position="295"/>
        <end position="318"/>
    </location>
</feature>
<organism evidence="3 4">
    <name type="scientific">Pirellulimonas nuda</name>
    <dbReference type="NCBI Taxonomy" id="2528009"/>
    <lineage>
        <taxon>Bacteria</taxon>
        <taxon>Pseudomonadati</taxon>
        <taxon>Planctomycetota</taxon>
        <taxon>Planctomycetia</taxon>
        <taxon>Pirellulales</taxon>
        <taxon>Lacipirellulaceae</taxon>
        <taxon>Pirellulimonas</taxon>
    </lineage>
</organism>
<dbReference type="InterPro" id="IPR011453">
    <property type="entry name" value="DUF1559"/>
</dbReference>
<evidence type="ECO:0000259" key="2">
    <source>
        <dbReference type="Pfam" id="PF07596"/>
    </source>
</evidence>
<gene>
    <name evidence="3" type="ORF">Pla175_13980</name>
</gene>
<dbReference type="NCBIfam" id="TIGR02532">
    <property type="entry name" value="IV_pilin_GFxxxE"/>
    <property type="match status" value="1"/>
</dbReference>
<evidence type="ECO:0000256" key="1">
    <source>
        <dbReference type="SAM" id="MobiDB-lite"/>
    </source>
</evidence>
<dbReference type="NCBIfam" id="TIGR04294">
    <property type="entry name" value="pre_pil_HX9DG"/>
    <property type="match status" value="1"/>
</dbReference>
<dbReference type="AlphaFoldDB" id="A0A518D974"/>
<protein>
    <recommendedName>
        <fullName evidence="2">DUF1559 domain-containing protein</fullName>
    </recommendedName>
</protein>
<accession>A0A518D974</accession>
<dbReference type="OrthoDB" id="245923at2"/>
<dbReference type="Pfam" id="PF07596">
    <property type="entry name" value="SBP_bac_10"/>
    <property type="match status" value="1"/>
</dbReference>
<dbReference type="PANTHER" id="PTHR30093">
    <property type="entry name" value="GENERAL SECRETION PATHWAY PROTEIN G"/>
    <property type="match status" value="1"/>
</dbReference>
<dbReference type="Gene3D" id="3.30.700.10">
    <property type="entry name" value="Glycoprotein, Type 4 Pilin"/>
    <property type="match status" value="1"/>
</dbReference>